<dbReference type="Gene3D" id="3.40.50.300">
    <property type="entry name" value="P-loop containing nucleotide triphosphate hydrolases"/>
    <property type="match status" value="1"/>
</dbReference>
<keyword evidence="1" id="KW-0233">DNA recombination</keyword>
<keyword evidence="1" id="KW-0067">ATP-binding</keyword>
<dbReference type="GeneID" id="114828139"/>
<dbReference type="SUPFAM" id="SSF52540">
    <property type="entry name" value="P-loop containing nucleoside triphosphate hydrolases"/>
    <property type="match status" value="2"/>
</dbReference>
<dbReference type="RefSeq" id="XP_028966899.1">
    <property type="nucleotide sequence ID" value="XM_029111066.1"/>
</dbReference>
<sequence>MAISKNMESAQGQAHGAERARDLERKLRETVDDFVRSHEAAIVETGIPLDDGSIQMALRYLALFPTEEIDINSFPVEYKLFLNIYGGVRLPHFEVCGSRYRRRKGESDADHLVALQRNYENLCGLTDAAGAAVKSYWFIAKVQTYLYNSLYNLLVGQRKQVLCVAWTGIAANLSPGGRTVSSIFKLNMHDDNRSSSMKRQHKEAVRLAQLTLLIWDEISMVPKRAFEAVDALFRDIRRNEDLSGGRTVVLGGDFRQTLPIVGRGSVDDIIQACVIESKSWSHFSKYELTENVQARESGTDWHKFLLDVGNGVANDSRGKIFIEPAMMCKERIADEIFGARIAENPIDDLVDTFNPTKDAPHELHLKKGAIVLLLRNLDISNKLCNGTRWY</sequence>
<dbReference type="InterPro" id="IPR010285">
    <property type="entry name" value="DNA_helicase_pif1-like_DEAD"/>
</dbReference>
<comment type="similarity">
    <text evidence="1">Belongs to the helicase family.</text>
</comment>
<organism evidence="5 6">
    <name type="scientific">Galendromus occidentalis</name>
    <name type="common">western predatory mite</name>
    <dbReference type="NCBI Taxonomy" id="34638"/>
    <lineage>
        <taxon>Eukaryota</taxon>
        <taxon>Metazoa</taxon>
        <taxon>Ecdysozoa</taxon>
        <taxon>Arthropoda</taxon>
        <taxon>Chelicerata</taxon>
        <taxon>Arachnida</taxon>
        <taxon>Acari</taxon>
        <taxon>Parasitiformes</taxon>
        <taxon>Mesostigmata</taxon>
        <taxon>Gamasina</taxon>
        <taxon>Phytoseioidea</taxon>
        <taxon>Phytoseiidae</taxon>
        <taxon>Typhlodrominae</taxon>
        <taxon>Galendromus</taxon>
    </lineage>
</organism>
<dbReference type="Pfam" id="PF05970">
    <property type="entry name" value="PIF1"/>
    <property type="match status" value="1"/>
</dbReference>
<dbReference type="GO" id="GO:0016787">
    <property type="term" value="F:hydrolase activity"/>
    <property type="evidence" value="ECO:0007669"/>
    <property type="project" value="UniProtKB-KW"/>
</dbReference>
<keyword evidence="1" id="KW-0547">Nucleotide-binding</keyword>
<reference evidence="6" key="1">
    <citation type="submission" date="2025-08" db="UniProtKB">
        <authorList>
            <consortium name="RefSeq"/>
        </authorList>
    </citation>
    <scope>IDENTIFICATION</scope>
</reference>
<dbReference type="KEGG" id="goe:114828139"/>
<dbReference type="AlphaFoldDB" id="A0AAJ7WH43"/>
<evidence type="ECO:0000259" key="3">
    <source>
        <dbReference type="Pfam" id="PF05970"/>
    </source>
</evidence>
<dbReference type="GO" id="GO:0000723">
    <property type="term" value="P:telomere maintenance"/>
    <property type="evidence" value="ECO:0007669"/>
    <property type="project" value="InterPro"/>
</dbReference>
<feature type="region of interest" description="Disordered" evidence="2">
    <location>
        <begin position="1"/>
        <end position="20"/>
    </location>
</feature>
<keyword evidence="1" id="KW-0234">DNA repair</keyword>
<keyword evidence="1" id="KW-0347">Helicase</keyword>
<dbReference type="Proteomes" id="UP000694867">
    <property type="component" value="Unplaced"/>
</dbReference>
<keyword evidence="1" id="KW-0227">DNA damage</keyword>
<gene>
    <name evidence="6" type="primary">LOC114828139</name>
</gene>
<keyword evidence="1" id="KW-0378">Hydrolase</keyword>
<dbReference type="InterPro" id="IPR049163">
    <property type="entry name" value="Pif1-like_2B_dom"/>
</dbReference>
<feature type="domain" description="DNA helicase Pif1-like DEAD-box helicase" evidence="3">
    <location>
        <begin position="143"/>
        <end position="316"/>
    </location>
</feature>
<feature type="compositionally biased region" description="Polar residues" evidence="2">
    <location>
        <begin position="1"/>
        <end position="12"/>
    </location>
</feature>
<comment type="catalytic activity">
    <reaction evidence="1">
        <text>ATP + H2O = ADP + phosphate + H(+)</text>
        <dbReference type="Rhea" id="RHEA:13065"/>
        <dbReference type="ChEBI" id="CHEBI:15377"/>
        <dbReference type="ChEBI" id="CHEBI:15378"/>
        <dbReference type="ChEBI" id="CHEBI:30616"/>
        <dbReference type="ChEBI" id="CHEBI:43474"/>
        <dbReference type="ChEBI" id="CHEBI:456216"/>
        <dbReference type="EC" id="5.6.2.3"/>
    </reaction>
</comment>
<feature type="domain" description="DNA helicase Pif1-like 2B" evidence="4">
    <location>
        <begin position="359"/>
        <end position="388"/>
    </location>
</feature>
<dbReference type="GO" id="GO:0005524">
    <property type="term" value="F:ATP binding"/>
    <property type="evidence" value="ECO:0007669"/>
    <property type="project" value="UniProtKB-KW"/>
</dbReference>
<dbReference type="GO" id="GO:0043139">
    <property type="term" value="F:5'-3' DNA helicase activity"/>
    <property type="evidence" value="ECO:0007669"/>
    <property type="project" value="UniProtKB-EC"/>
</dbReference>
<dbReference type="PANTHER" id="PTHR10492">
    <property type="match status" value="1"/>
</dbReference>
<accession>A0AAJ7WH43</accession>
<evidence type="ECO:0000313" key="6">
    <source>
        <dbReference type="RefSeq" id="XP_028966899.1"/>
    </source>
</evidence>
<proteinExistence type="inferred from homology"/>
<name>A0AAJ7WH43_9ACAR</name>
<dbReference type="EC" id="5.6.2.3" evidence="1"/>
<evidence type="ECO:0000256" key="1">
    <source>
        <dbReference type="RuleBase" id="RU363044"/>
    </source>
</evidence>
<comment type="cofactor">
    <cofactor evidence="1">
        <name>Mg(2+)</name>
        <dbReference type="ChEBI" id="CHEBI:18420"/>
    </cofactor>
</comment>
<dbReference type="GO" id="GO:0006281">
    <property type="term" value="P:DNA repair"/>
    <property type="evidence" value="ECO:0007669"/>
    <property type="project" value="UniProtKB-KW"/>
</dbReference>
<protein>
    <recommendedName>
        <fullName evidence="1">ATP-dependent DNA helicase</fullName>
        <ecNumber evidence="1">5.6.2.3</ecNumber>
    </recommendedName>
</protein>
<keyword evidence="5" id="KW-1185">Reference proteome</keyword>
<dbReference type="InterPro" id="IPR027417">
    <property type="entry name" value="P-loop_NTPase"/>
</dbReference>
<evidence type="ECO:0000256" key="2">
    <source>
        <dbReference type="SAM" id="MobiDB-lite"/>
    </source>
</evidence>
<dbReference type="GO" id="GO:0006310">
    <property type="term" value="P:DNA recombination"/>
    <property type="evidence" value="ECO:0007669"/>
    <property type="project" value="UniProtKB-KW"/>
</dbReference>
<evidence type="ECO:0000313" key="5">
    <source>
        <dbReference type="Proteomes" id="UP000694867"/>
    </source>
</evidence>
<evidence type="ECO:0000259" key="4">
    <source>
        <dbReference type="Pfam" id="PF21530"/>
    </source>
</evidence>
<dbReference type="Pfam" id="PF21530">
    <property type="entry name" value="Pif1_2B_dom"/>
    <property type="match status" value="1"/>
</dbReference>
<dbReference type="PANTHER" id="PTHR10492:SF57">
    <property type="entry name" value="ATP-DEPENDENT DNA HELICASE"/>
    <property type="match status" value="1"/>
</dbReference>